<gene>
    <name evidence="1" type="ORF">CINC_LOCUS7663</name>
</gene>
<sequence>MMKSVLNSHATLKTIRLKYLESGHTFLPNDTDFSKIESQLKYHDRIYTAKEYINVMKSCKKKKPLEVFRMKTTDFLSSNKIEKKIVYRKVCVTKNKINWLKTKEILIEKEKPYSIFMKTTESEEFQELNIKKRKEQKSLEISDEDLTLLWPNGKEIPQVKLDDLKSMFDLIPKDCLAFYKSLKGNKNIIDDVDGYGDGIDFPVEDETEETETEANNTGFP</sequence>
<proteinExistence type="predicted"/>
<dbReference type="OrthoDB" id="6611988at2759"/>
<name>A0A9P0BWC1_CHRIL</name>
<keyword evidence="2" id="KW-1185">Reference proteome</keyword>
<evidence type="ECO:0000313" key="1">
    <source>
        <dbReference type="EMBL" id="CAH0597202.1"/>
    </source>
</evidence>
<protein>
    <submittedName>
        <fullName evidence="1">Uncharacterized protein</fullName>
    </submittedName>
</protein>
<dbReference type="EMBL" id="LR824026">
    <property type="protein sequence ID" value="CAH0597202.1"/>
    <property type="molecule type" value="Genomic_DNA"/>
</dbReference>
<accession>A0A9P0BWC1</accession>
<dbReference type="AlphaFoldDB" id="A0A9P0BWC1"/>
<organism evidence="1 2">
    <name type="scientific">Chrysodeixis includens</name>
    <name type="common">Soybean looper</name>
    <name type="synonym">Pseudoplusia includens</name>
    <dbReference type="NCBI Taxonomy" id="689277"/>
    <lineage>
        <taxon>Eukaryota</taxon>
        <taxon>Metazoa</taxon>
        <taxon>Ecdysozoa</taxon>
        <taxon>Arthropoda</taxon>
        <taxon>Hexapoda</taxon>
        <taxon>Insecta</taxon>
        <taxon>Pterygota</taxon>
        <taxon>Neoptera</taxon>
        <taxon>Endopterygota</taxon>
        <taxon>Lepidoptera</taxon>
        <taxon>Glossata</taxon>
        <taxon>Ditrysia</taxon>
        <taxon>Noctuoidea</taxon>
        <taxon>Noctuidae</taxon>
        <taxon>Plusiinae</taxon>
        <taxon>Chrysodeixis</taxon>
    </lineage>
</organism>
<dbReference type="Proteomes" id="UP001154114">
    <property type="component" value="Chromosome 23"/>
</dbReference>
<evidence type="ECO:0000313" key="2">
    <source>
        <dbReference type="Proteomes" id="UP001154114"/>
    </source>
</evidence>
<reference evidence="1" key="1">
    <citation type="submission" date="2021-12" db="EMBL/GenBank/DDBJ databases">
        <authorList>
            <person name="King R."/>
        </authorList>
    </citation>
    <scope>NUCLEOTIDE SEQUENCE</scope>
</reference>